<protein>
    <submittedName>
        <fullName evidence="2">Uncharacterized protein</fullName>
    </submittedName>
</protein>
<dbReference type="AlphaFoldDB" id="A0A813E1T0"/>
<dbReference type="EMBL" id="CAJNNV010005788">
    <property type="protein sequence ID" value="CAE8592647.1"/>
    <property type="molecule type" value="Genomic_DNA"/>
</dbReference>
<accession>A0A813E1T0</accession>
<name>A0A813E1T0_POLGL</name>
<gene>
    <name evidence="2" type="ORF">PGLA1383_LOCUS11287</name>
</gene>
<evidence type="ECO:0000313" key="2">
    <source>
        <dbReference type="EMBL" id="CAE8592647.1"/>
    </source>
</evidence>
<keyword evidence="3" id="KW-1185">Reference proteome</keyword>
<comment type="caution">
    <text evidence="2">The sequence shown here is derived from an EMBL/GenBank/DDBJ whole genome shotgun (WGS) entry which is preliminary data.</text>
</comment>
<proteinExistence type="predicted"/>
<reference evidence="2" key="1">
    <citation type="submission" date="2021-02" db="EMBL/GenBank/DDBJ databases">
        <authorList>
            <person name="Dougan E. K."/>
            <person name="Rhodes N."/>
            <person name="Thang M."/>
            <person name="Chan C."/>
        </authorList>
    </citation>
    <scope>NUCLEOTIDE SEQUENCE</scope>
</reference>
<feature type="region of interest" description="Disordered" evidence="1">
    <location>
        <begin position="93"/>
        <end position="127"/>
    </location>
</feature>
<dbReference type="Proteomes" id="UP000654075">
    <property type="component" value="Unassembled WGS sequence"/>
</dbReference>
<sequence>MPPFLFNQPASLYAEPTTIFPERPYARYTADLAIASNSPEPGFQDDQSNDGTTTSRIYINIYHSYSRFRAVVQIHPNNNNHLSNNNNHCHNKCHKHHNKHRHHHHNANNNNNNIQQKTNERKQQKTTDLNYLVNELYSK</sequence>
<feature type="compositionally biased region" description="Basic residues" evidence="1">
    <location>
        <begin position="93"/>
        <end position="106"/>
    </location>
</feature>
<evidence type="ECO:0000256" key="1">
    <source>
        <dbReference type="SAM" id="MobiDB-lite"/>
    </source>
</evidence>
<evidence type="ECO:0000313" key="3">
    <source>
        <dbReference type="Proteomes" id="UP000654075"/>
    </source>
</evidence>
<organism evidence="2 3">
    <name type="scientific">Polarella glacialis</name>
    <name type="common">Dinoflagellate</name>
    <dbReference type="NCBI Taxonomy" id="89957"/>
    <lineage>
        <taxon>Eukaryota</taxon>
        <taxon>Sar</taxon>
        <taxon>Alveolata</taxon>
        <taxon>Dinophyceae</taxon>
        <taxon>Suessiales</taxon>
        <taxon>Suessiaceae</taxon>
        <taxon>Polarella</taxon>
    </lineage>
</organism>